<dbReference type="GO" id="GO:0016757">
    <property type="term" value="F:glycosyltransferase activity"/>
    <property type="evidence" value="ECO:0007669"/>
    <property type="project" value="UniProtKB-KW"/>
</dbReference>
<comment type="caution">
    <text evidence="11">The sequence shown here is derived from an EMBL/GenBank/DDBJ whole genome shotgun (WGS) entry which is preliminary data.</text>
</comment>
<dbReference type="CDD" id="cd03801">
    <property type="entry name" value="GT4_PimA-like"/>
    <property type="match status" value="1"/>
</dbReference>
<feature type="transmembrane region" description="Helical" evidence="8">
    <location>
        <begin position="678"/>
        <end position="698"/>
    </location>
</feature>
<feature type="transmembrane region" description="Helical" evidence="8">
    <location>
        <begin position="512"/>
        <end position="534"/>
    </location>
</feature>
<evidence type="ECO:0000256" key="1">
    <source>
        <dbReference type="ARBA" id="ARBA00004141"/>
    </source>
</evidence>
<dbReference type="InterPro" id="IPR002797">
    <property type="entry name" value="Polysacc_synth"/>
</dbReference>
<keyword evidence="5 8" id="KW-1133">Transmembrane helix</keyword>
<dbReference type="Pfam" id="PF01943">
    <property type="entry name" value="Polysacc_synt"/>
    <property type="match status" value="1"/>
</dbReference>
<proteinExistence type="predicted"/>
<evidence type="ECO:0000259" key="10">
    <source>
        <dbReference type="Pfam" id="PF13439"/>
    </source>
</evidence>
<reference evidence="11 12" key="1">
    <citation type="submission" date="2024-10" db="EMBL/GenBank/DDBJ databases">
        <title>The Natural Products Discovery Center: Release of the First 8490 Sequenced Strains for Exploring Actinobacteria Biosynthetic Diversity.</title>
        <authorList>
            <person name="Kalkreuter E."/>
            <person name="Kautsar S.A."/>
            <person name="Yang D."/>
            <person name="Bader C.D."/>
            <person name="Teijaro C.N."/>
            <person name="Fluegel L."/>
            <person name="Davis C.M."/>
            <person name="Simpson J.R."/>
            <person name="Lauterbach L."/>
            <person name="Steele A.D."/>
            <person name="Gui C."/>
            <person name="Meng S."/>
            <person name="Li G."/>
            <person name="Viehrig K."/>
            <person name="Ye F."/>
            <person name="Su P."/>
            <person name="Kiefer A.F."/>
            <person name="Nichols A."/>
            <person name="Cepeda A.J."/>
            <person name="Yan W."/>
            <person name="Fan B."/>
            <person name="Jiang Y."/>
            <person name="Adhikari A."/>
            <person name="Zheng C.-J."/>
            <person name="Schuster L."/>
            <person name="Cowan T.M."/>
            <person name="Smanski M.J."/>
            <person name="Chevrette M.G."/>
            <person name="De Carvalho L.P.S."/>
            <person name="Shen B."/>
        </authorList>
    </citation>
    <scope>NUCLEOTIDE SEQUENCE [LARGE SCALE GENOMIC DNA]</scope>
    <source>
        <strain evidence="11 12">NPDC000087</strain>
    </source>
</reference>
<keyword evidence="2 11" id="KW-0328">Glycosyltransferase</keyword>
<comment type="subcellular location">
    <subcellularLocation>
        <location evidence="1">Membrane</location>
        <topology evidence="1">Multi-pass membrane protein</topology>
    </subcellularLocation>
</comment>
<evidence type="ECO:0000256" key="5">
    <source>
        <dbReference type="ARBA" id="ARBA00022989"/>
    </source>
</evidence>
<feature type="domain" description="Glycosyltransferase subfamily 4-like N-terminal" evidence="10">
    <location>
        <begin position="28"/>
        <end position="212"/>
    </location>
</feature>
<dbReference type="RefSeq" id="WP_245577465.1">
    <property type="nucleotide sequence ID" value="NZ_JBIAZU010000003.1"/>
</dbReference>
<keyword evidence="4 8" id="KW-0812">Transmembrane</keyword>
<evidence type="ECO:0000256" key="4">
    <source>
        <dbReference type="ARBA" id="ARBA00022692"/>
    </source>
</evidence>
<feature type="transmembrane region" description="Helical" evidence="8">
    <location>
        <begin position="650"/>
        <end position="672"/>
    </location>
</feature>
<dbReference type="InterPro" id="IPR028098">
    <property type="entry name" value="Glyco_trans_4-like_N"/>
</dbReference>
<accession>A0ABW6WFP4</accession>
<feature type="region of interest" description="Disordered" evidence="7">
    <location>
        <begin position="210"/>
        <end position="229"/>
    </location>
</feature>
<keyword evidence="6 8" id="KW-0472">Membrane</keyword>
<keyword evidence="3 11" id="KW-0808">Transferase</keyword>
<evidence type="ECO:0000256" key="6">
    <source>
        <dbReference type="ARBA" id="ARBA00023136"/>
    </source>
</evidence>
<dbReference type="Proteomes" id="UP001602245">
    <property type="component" value="Unassembled WGS sequence"/>
</dbReference>
<dbReference type="Gene3D" id="3.40.50.2000">
    <property type="entry name" value="Glycogen Phosphorylase B"/>
    <property type="match status" value="2"/>
</dbReference>
<feature type="transmembrane region" description="Helical" evidence="8">
    <location>
        <begin position="784"/>
        <end position="804"/>
    </location>
</feature>
<evidence type="ECO:0000259" key="9">
    <source>
        <dbReference type="Pfam" id="PF00534"/>
    </source>
</evidence>
<dbReference type="Pfam" id="PF13439">
    <property type="entry name" value="Glyco_transf_4"/>
    <property type="match status" value="1"/>
</dbReference>
<dbReference type="InterPro" id="IPR050194">
    <property type="entry name" value="Glycosyltransferase_grp1"/>
</dbReference>
<feature type="transmembrane region" description="Helical" evidence="8">
    <location>
        <begin position="810"/>
        <end position="831"/>
    </location>
</feature>
<evidence type="ECO:0000256" key="3">
    <source>
        <dbReference type="ARBA" id="ARBA00022679"/>
    </source>
</evidence>
<evidence type="ECO:0000256" key="7">
    <source>
        <dbReference type="SAM" id="MobiDB-lite"/>
    </source>
</evidence>
<evidence type="ECO:0000313" key="12">
    <source>
        <dbReference type="Proteomes" id="UP001602245"/>
    </source>
</evidence>
<gene>
    <name evidence="11" type="ORF">ACFY35_18790</name>
</gene>
<feature type="domain" description="Glycosyl transferase family 1" evidence="9">
    <location>
        <begin position="230"/>
        <end position="386"/>
    </location>
</feature>
<evidence type="ECO:0000256" key="8">
    <source>
        <dbReference type="SAM" id="Phobius"/>
    </source>
</evidence>
<evidence type="ECO:0000256" key="2">
    <source>
        <dbReference type="ARBA" id="ARBA00022676"/>
    </source>
</evidence>
<sequence length="841" mass="88989">MADEDRTRLLVGGPRRILHVINLGTLAGGAERQLADLVGQQRAAGHEVRVLSSDLNGAGAWYSDITWKQPRRTGLLARLAGQLTNSAARETLARVVEGWQPEVVHLHTVGLLSPAALDVLAGTPTVLTVHGPEVYVRGTERWCLPDHYFRTTAGRSRRLTWRGRAAMLLTTGLVGRRWRQRLRVVDVFLAPSRFLADQVARGLGPTRVVPNGRAATTTASERDTRTTRSGRPSRLLFVGRLEYFKGVEIAIDALSMVARKHPGVTMTIVGSGPVEERLRQQVAEHGLGGRVELAGWLDPGGVEQQLAAADVAIVPSLCPEAFGLVCLEAFAAGTPVIASAVGGLPEIVHHEKTGLLVPPGDAAGLAAAIDRMFSDHGLRQRLAEAGAGLVDEFSLEAHACAVGDGYREAIDRHRSRTGSPARSVVHTLTERWRSVLADSLLRNSALLLLAMFQLAGGGFLFWQLVAHLFSPAEVGRASAAISATTLIANLALLGMNNAAIRYLPRTPDPRRVVNTGLSVVAGAALVGAGCYALLHVGMPGVAGSGRTVQGPALITLTTLGAVSLFYDNVFVALRRSGHVLARNTVVVAARLIAPLFLVCLGALGIFVAYWAAAAVALPVYLVALCRMGLAPRLTASRGRLREMWRYAAGNYLATAILITPGLLMPVLVAARLGPVNAAYYYIASLVASVLLFVPQALCRSLFAELAHDPADARRYVTRVLRLAAVTQIPLLAAMVLLGRPLLGLFGGPYTQGYPLLVLVASTTALSSVGYVGSTLLLAGGQIRLLCLLSAGAYGPGVVAAFLLADRSVTAVGAAMLAGEALLALGYLPILARTLRDTENAP</sequence>
<keyword evidence="12" id="KW-1185">Reference proteome</keyword>
<feature type="transmembrane region" description="Helical" evidence="8">
    <location>
        <begin position="554"/>
        <end position="573"/>
    </location>
</feature>
<organism evidence="11 12">
    <name type="scientific">Paractinoplanes globisporus</name>
    <dbReference type="NCBI Taxonomy" id="113565"/>
    <lineage>
        <taxon>Bacteria</taxon>
        <taxon>Bacillati</taxon>
        <taxon>Actinomycetota</taxon>
        <taxon>Actinomycetes</taxon>
        <taxon>Micromonosporales</taxon>
        <taxon>Micromonosporaceae</taxon>
        <taxon>Paractinoplanes</taxon>
    </lineage>
</organism>
<feature type="transmembrane region" description="Helical" evidence="8">
    <location>
        <begin position="445"/>
        <end position="465"/>
    </location>
</feature>
<name>A0ABW6WFP4_9ACTN</name>
<dbReference type="Pfam" id="PF00534">
    <property type="entry name" value="Glycos_transf_1"/>
    <property type="match status" value="1"/>
</dbReference>
<dbReference type="PANTHER" id="PTHR45947">
    <property type="entry name" value="SULFOQUINOVOSYL TRANSFERASE SQD2"/>
    <property type="match status" value="1"/>
</dbReference>
<feature type="transmembrane region" description="Helical" evidence="8">
    <location>
        <begin position="477"/>
        <end position="500"/>
    </location>
</feature>
<evidence type="ECO:0000313" key="11">
    <source>
        <dbReference type="EMBL" id="MFF5291494.1"/>
    </source>
</evidence>
<dbReference type="EC" id="2.4.-.-" evidence="11"/>
<feature type="transmembrane region" description="Helical" evidence="8">
    <location>
        <begin position="719"/>
        <end position="741"/>
    </location>
</feature>
<dbReference type="SUPFAM" id="SSF53756">
    <property type="entry name" value="UDP-Glycosyltransferase/glycogen phosphorylase"/>
    <property type="match status" value="1"/>
</dbReference>
<dbReference type="PANTHER" id="PTHR45947:SF13">
    <property type="entry name" value="TRANSFERASE"/>
    <property type="match status" value="1"/>
</dbReference>
<feature type="transmembrane region" description="Helical" evidence="8">
    <location>
        <begin position="585"/>
        <end position="603"/>
    </location>
</feature>
<protein>
    <submittedName>
        <fullName evidence="11">Glycosyltransferase</fullName>
        <ecNumber evidence="11">2.4.-.-</ecNumber>
    </submittedName>
</protein>
<feature type="transmembrane region" description="Helical" evidence="8">
    <location>
        <begin position="609"/>
        <end position="629"/>
    </location>
</feature>
<dbReference type="InterPro" id="IPR001296">
    <property type="entry name" value="Glyco_trans_1"/>
</dbReference>
<dbReference type="EMBL" id="JBIAZU010000003">
    <property type="protein sequence ID" value="MFF5291494.1"/>
    <property type="molecule type" value="Genomic_DNA"/>
</dbReference>
<feature type="transmembrane region" description="Helical" evidence="8">
    <location>
        <begin position="753"/>
        <end position="777"/>
    </location>
</feature>